<dbReference type="EMBL" id="CDOE01000079">
    <property type="protein sequence ID" value="CEN40987.1"/>
    <property type="molecule type" value="Genomic_DNA"/>
</dbReference>
<sequence>MKDFLQRKNIEISLKRYGIEALNAMALGLFASLITGLILRNVGQWLEWDWLKEIGQQAQQAMGAAIGVCVAYALKSPLLVLAASAVVGISAAALGGPVGCFVSVLLATEIGKLVHKTTPIDIVITPVVTVSVGIAIAQFTGVHIAYAMTEVGNFIGWAVELHPFLMGVILSVVMGMLLTLPISSAAIAISLSLSGLAAGAATVGCCTQMIGFAVMSYRENKMAGLLSMGLGTSMLQMPNIIKNPKIWLPPIMVSAMLGPLAILVFKMQNIPSGAGMGTSGLVGQIGTFEAMGDSANVLIAILLLHFALPAILCGGLGYFFRRKGWIKSGDLKISFH</sequence>
<dbReference type="Proteomes" id="UP000243753">
    <property type="component" value="Chromosome"/>
</dbReference>
<comment type="subcellular location">
    <subcellularLocation>
        <location evidence="1">Cell membrane</location>
        <topology evidence="1">Multi-pass membrane protein</topology>
    </subcellularLocation>
</comment>
<dbReference type="GO" id="GO:0005886">
    <property type="term" value="C:plasma membrane"/>
    <property type="evidence" value="ECO:0007669"/>
    <property type="project" value="UniProtKB-SubCell"/>
</dbReference>
<name>A0A0B7HSU7_9FLAO</name>
<evidence type="ECO:0000256" key="3">
    <source>
        <dbReference type="ARBA" id="ARBA00022475"/>
    </source>
</evidence>
<dbReference type="GO" id="GO:0008982">
    <property type="term" value="F:protein-N(PI)-phosphohistidine-sugar phosphotransferase activity"/>
    <property type="evidence" value="ECO:0007669"/>
    <property type="project" value="InterPro"/>
</dbReference>
<evidence type="ECO:0000256" key="6">
    <source>
        <dbReference type="ARBA" id="ARBA00022989"/>
    </source>
</evidence>
<dbReference type="GeneID" id="69580339"/>
<keyword evidence="2" id="KW-0813">Transport</keyword>
<evidence type="ECO:0000313" key="12">
    <source>
        <dbReference type="EMBL" id="CEN50581.1"/>
    </source>
</evidence>
<evidence type="ECO:0000313" key="10">
    <source>
        <dbReference type="EMBL" id="ATA93700.1"/>
    </source>
</evidence>
<evidence type="ECO:0000256" key="8">
    <source>
        <dbReference type="SAM" id="Phobius"/>
    </source>
</evidence>
<dbReference type="EMBL" id="CDOK01000132">
    <property type="protein sequence ID" value="CEN50581.1"/>
    <property type="molecule type" value="Genomic_DNA"/>
</dbReference>
<dbReference type="Pfam" id="PF13303">
    <property type="entry name" value="PTS_EIIC_2"/>
    <property type="match status" value="1"/>
</dbReference>
<dbReference type="Proteomes" id="UP000044026">
    <property type="component" value="Unassembled WGS sequence"/>
</dbReference>
<feature type="transmembrane region" description="Helical" evidence="8">
    <location>
        <begin position="164"/>
        <end position="189"/>
    </location>
</feature>
<dbReference type="AlphaFoldDB" id="A0A0B7HSU7"/>
<keyword evidence="6 8" id="KW-1133">Transmembrane helix</keyword>
<evidence type="ECO:0000313" key="11">
    <source>
        <dbReference type="EMBL" id="CEN40987.1"/>
    </source>
</evidence>
<evidence type="ECO:0000256" key="2">
    <source>
        <dbReference type="ARBA" id="ARBA00022448"/>
    </source>
</evidence>
<dbReference type="RefSeq" id="WP_013997953.1">
    <property type="nucleotide sequence ID" value="NZ_BOQI01000001.1"/>
</dbReference>
<feature type="transmembrane region" description="Helical" evidence="8">
    <location>
        <begin position="297"/>
        <end position="320"/>
    </location>
</feature>
<reference evidence="10" key="2">
    <citation type="journal article" date="2017" name="Genome Announc.">
        <title>Twelve Complete Reference Genomes of Clinical Isolates in the Capnocytophaga Genus.</title>
        <authorList>
            <person name="Villarma A."/>
            <person name="Gulvik C.A."/>
            <person name="Rowe L.A."/>
            <person name="Sheth M."/>
            <person name="Juieng P."/>
            <person name="Nicholson A.C."/>
            <person name="Loparev V.N."/>
            <person name="McQuiston J.R."/>
        </authorList>
    </citation>
    <scope>NUCLEOTIDE SEQUENCE</scope>
    <source>
        <strain evidence="10">H3936</strain>
    </source>
</reference>
<accession>A0A0B7HSU7</accession>
<feature type="transmembrane region" description="Helical" evidence="8">
    <location>
        <begin position="196"/>
        <end position="217"/>
    </location>
</feature>
<evidence type="ECO:0000256" key="7">
    <source>
        <dbReference type="ARBA" id="ARBA00023136"/>
    </source>
</evidence>
<feature type="domain" description="Phosphotransferase system EIIC" evidence="9">
    <location>
        <begin position="20"/>
        <end position="332"/>
    </location>
</feature>
<evidence type="ECO:0000259" key="9">
    <source>
        <dbReference type="Pfam" id="PF13303"/>
    </source>
</evidence>
<feature type="transmembrane region" description="Helical" evidence="8">
    <location>
        <begin position="21"/>
        <end position="39"/>
    </location>
</feature>
<evidence type="ECO:0000313" key="15">
    <source>
        <dbReference type="Proteomes" id="UP000243753"/>
    </source>
</evidence>
<keyword evidence="7 8" id="KW-0472">Membrane</keyword>
<proteinExistence type="predicted"/>
<dbReference type="GO" id="GO:0009401">
    <property type="term" value="P:phosphoenolpyruvate-dependent sugar phosphotransferase system"/>
    <property type="evidence" value="ECO:0007669"/>
    <property type="project" value="InterPro"/>
</dbReference>
<evidence type="ECO:0000313" key="13">
    <source>
        <dbReference type="Proteomes" id="UP000039370"/>
    </source>
</evidence>
<dbReference type="EMBL" id="CP022389">
    <property type="protein sequence ID" value="ATA93700.1"/>
    <property type="molecule type" value="Genomic_DNA"/>
</dbReference>
<organism evidence="11 14">
    <name type="scientific">Capnocytophaga canimorsus</name>
    <dbReference type="NCBI Taxonomy" id="28188"/>
    <lineage>
        <taxon>Bacteria</taxon>
        <taxon>Pseudomonadati</taxon>
        <taxon>Bacteroidota</taxon>
        <taxon>Flavobacteriia</taxon>
        <taxon>Flavobacteriales</taxon>
        <taxon>Flavobacteriaceae</taxon>
        <taxon>Capnocytophaga</taxon>
    </lineage>
</organism>
<feature type="transmembrane region" description="Helical" evidence="8">
    <location>
        <begin position="120"/>
        <end position="144"/>
    </location>
</feature>
<feature type="transmembrane region" description="Helical" evidence="8">
    <location>
        <begin position="246"/>
        <end position="265"/>
    </location>
</feature>
<dbReference type="Proteomes" id="UP000039370">
    <property type="component" value="Unassembled WGS sequence"/>
</dbReference>
<evidence type="ECO:0000313" key="14">
    <source>
        <dbReference type="Proteomes" id="UP000044026"/>
    </source>
</evidence>
<dbReference type="InterPro" id="IPR003352">
    <property type="entry name" value="PTS_EIIC"/>
</dbReference>
<feature type="transmembrane region" description="Helical" evidence="8">
    <location>
        <begin position="80"/>
        <end position="108"/>
    </location>
</feature>
<keyword evidence="3" id="KW-1003">Cell membrane</keyword>
<dbReference type="OMA" id="AGCCAQM"/>
<reference evidence="15" key="3">
    <citation type="submission" date="2017-06" db="EMBL/GenBank/DDBJ databases">
        <title>Capnocytophaga spp. assemblies.</title>
        <authorList>
            <person name="Gulvik C.A."/>
        </authorList>
    </citation>
    <scope>NUCLEOTIDE SEQUENCE [LARGE SCALE GENOMIC DNA]</scope>
    <source>
        <strain evidence="15">H3936</strain>
    </source>
</reference>
<evidence type="ECO:0000256" key="4">
    <source>
        <dbReference type="ARBA" id="ARBA00022597"/>
    </source>
</evidence>
<keyword evidence="4 10" id="KW-0762">Sugar transport</keyword>
<protein>
    <submittedName>
        <fullName evidence="10">PTS sugar transporter subunit IIC</fullName>
    </submittedName>
</protein>
<evidence type="ECO:0000256" key="1">
    <source>
        <dbReference type="ARBA" id="ARBA00004651"/>
    </source>
</evidence>
<keyword evidence="5 8" id="KW-0812">Transmembrane</keyword>
<evidence type="ECO:0000256" key="5">
    <source>
        <dbReference type="ARBA" id="ARBA00022692"/>
    </source>
</evidence>
<reference evidence="13 14" key="1">
    <citation type="submission" date="2015-01" db="EMBL/GenBank/DDBJ databases">
        <authorList>
            <person name="MANFREDI Pablo"/>
        </authorList>
    </citation>
    <scope>NUCLEOTIDE SEQUENCE [LARGE SCALE GENOMIC DNA]</scope>
    <source>
        <strain evidence="12 13">Cc11</strain>
        <strain evidence="11 14">Cc12</strain>
    </source>
</reference>
<gene>
    <name evidence="12" type="ORF">CCAN11_2170010</name>
    <name evidence="11" type="ORF">CCAN12_800016</name>
    <name evidence="10" type="ORF">CGC54_04780</name>
</gene>